<sequence length="186" mass="21195">MYIHLDGQPFYPNATPEHLQRGLATLNAVIGDLHANPLQSVLAEEWIAGHNQAMLDPLDGIFLYMFFLQPEPITLEDDFYWDPKPAWHMAMDWQPNLLQGYAIPDYMTHFVEDDLVQEEPRVLGECFFPSSVNRLVDSVSDSKYDPLSTSSMKGSRAPWFLILKLGTIVSWSQILSHLLICGKSTR</sequence>
<evidence type="ECO:0000313" key="1">
    <source>
        <dbReference type="EMBL" id="KAI8572873.1"/>
    </source>
</evidence>
<accession>A0ACC0Q811</accession>
<dbReference type="Proteomes" id="UP001062846">
    <property type="component" value="Chromosome 1"/>
</dbReference>
<organism evidence="1 2">
    <name type="scientific">Rhododendron molle</name>
    <name type="common">Chinese azalea</name>
    <name type="synonym">Azalea mollis</name>
    <dbReference type="NCBI Taxonomy" id="49168"/>
    <lineage>
        <taxon>Eukaryota</taxon>
        <taxon>Viridiplantae</taxon>
        <taxon>Streptophyta</taxon>
        <taxon>Embryophyta</taxon>
        <taxon>Tracheophyta</taxon>
        <taxon>Spermatophyta</taxon>
        <taxon>Magnoliopsida</taxon>
        <taxon>eudicotyledons</taxon>
        <taxon>Gunneridae</taxon>
        <taxon>Pentapetalae</taxon>
        <taxon>asterids</taxon>
        <taxon>Ericales</taxon>
        <taxon>Ericaceae</taxon>
        <taxon>Ericoideae</taxon>
        <taxon>Rhodoreae</taxon>
        <taxon>Rhododendron</taxon>
    </lineage>
</organism>
<reference evidence="1" key="1">
    <citation type="submission" date="2022-02" db="EMBL/GenBank/DDBJ databases">
        <title>Plant Genome Project.</title>
        <authorList>
            <person name="Zhang R.-G."/>
        </authorList>
    </citation>
    <scope>NUCLEOTIDE SEQUENCE</scope>
    <source>
        <strain evidence="1">AT1</strain>
    </source>
</reference>
<evidence type="ECO:0000313" key="2">
    <source>
        <dbReference type="Proteomes" id="UP001062846"/>
    </source>
</evidence>
<dbReference type="EMBL" id="CM046388">
    <property type="protein sequence ID" value="KAI8572873.1"/>
    <property type="molecule type" value="Genomic_DNA"/>
</dbReference>
<name>A0ACC0Q811_RHOML</name>
<keyword evidence="2" id="KW-1185">Reference proteome</keyword>
<gene>
    <name evidence="1" type="ORF">RHMOL_Rhmol01G0234200</name>
</gene>
<proteinExistence type="predicted"/>
<comment type="caution">
    <text evidence="1">The sequence shown here is derived from an EMBL/GenBank/DDBJ whole genome shotgun (WGS) entry which is preliminary data.</text>
</comment>
<protein>
    <submittedName>
        <fullName evidence="1">Uncharacterized protein</fullName>
    </submittedName>
</protein>